<feature type="region of interest" description="Disordered" evidence="1">
    <location>
        <begin position="107"/>
        <end position="128"/>
    </location>
</feature>
<protein>
    <submittedName>
        <fullName evidence="2">Uncharacterized protein</fullName>
    </submittedName>
</protein>
<gene>
    <name evidence="2" type="ORF">DFH94DRAFT_694632</name>
</gene>
<accession>A0A9P5MSS8</accession>
<comment type="caution">
    <text evidence="2">The sequence shown here is derived from an EMBL/GenBank/DDBJ whole genome shotgun (WGS) entry which is preliminary data.</text>
</comment>
<keyword evidence="3" id="KW-1185">Reference proteome</keyword>
<evidence type="ECO:0000313" key="3">
    <source>
        <dbReference type="Proteomes" id="UP000759537"/>
    </source>
</evidence>
<proteinExistence type="predicted"/>
<feature type="compositionally biased region" description="Low complexity" evidence="1">
    <location>
        <begin position="1151"/>
        <end position="1170"/>
    </location>
</feature>
<evidence type="ECO:0000313" key="2">
    <source>
        <dbReference type="EMBL" id="KAF8477819.1"/>
    </source>
</evidence>
<dbReference type="EMBL" id="WHVB01000013">
    <property type="protein sequence ID" value="KAF8477819.1"/>
    <property type="molecule type" value="Genomic_DNA"/>
</dbReference>
<sequence>MYPPSRPVHRPTPEFEIWSFASLNRGSRAYGNLAMELIFLCRFFIHAHKQSLNSSILLRNVLIAADDALKSAAEAGGRTSKVDKKFREAIDLLSRFEKDFPSQDPTLDPNIGGTVIREPKMSNKSKSPSTILHALKKNLHSKPMGNEWPKLTRVVKFHLLSSLPDVHPIVVKMLLSNNPSLQEILWNFSCFKDESHRLTLRNNPHFYAKLPTSPEAYGDGITIDPTEDFRHTDEFYVLTDKADFVYIMTDHVSQFFGNFWCPNNAIIFKDICGRLRGGNIVKASLGDTSCGFCTQLPVSTMPRASTNRRGLQPIITQGHPWIDWKCLISCLPMHSSVDFGLCVCTGRAASDGPLLVPLPPTSEQPGYSVAYRTHIHMLDNDSLLQIFSHYRLNNEENWNLRRMWQKLTHICRRWRHLIYDPLSHLDICLLLTSDSSSMDTLSHLPPLPLVINFSDRTRTLTRKDKDNIHLGLQQHDRLRQVVLQAPSLSLCVWLRQMNNLFPRLGDLSLSSTTTENTTLVLPEALQAPDLCHLSLHGIGLPKGLSLLSSMTALSTLSLTQIRDSCYFSPGNLVTQLQGLYYLEELSIGFSILIPLSIGEGQLLPPPIPPGDYLDNLVAQINTPLIERLQLTLFFDLDFTLVNLTEFIHRTERFRCLSTRVNFNKEGASIDAGHYEQGKFSLHVNVNCETLGWQVNSATQVCSAFGNVLSAVEELTLDLDVDVMPSFWEITLGSTVWHELLLPFTGVKKLHISFLLTGELSQALESDPGGLFLELLPELRELEVQLEIEYAKKVFSAFVENRESLGRPVHLWASPILHPPKFYYMDTFGQQYQHRAMQLISGYRSFIQAKKKIVPTYYELRRVYQVVDDALKSATEARMKTSNEADEKFKKAIDLLSTYEKTFHGDATVARQTATADAKDECYVAILKTWRKPERLPVVLTLPRTNSDLRLSVREGPVKFRIHRSLIDDSPTILEVKPGSYRNLQEAFWLEHLTVGQNLHFYERLPTISETYRDNFRRDPIETFQHHKTISVLLNNPDHAGQVFVDTASRKRAFGNVYVLNDTIIFKDVRGRLEGESIVGASIHDIPNLWCIEESPSLTSHPMLSPNQDSPSLTVTVTQITSATGRRIRDWREPIRRMLQSRDASILFTDKPPGSSGSIPSAGSSASTLLS</sequence>
<reference evidence="2" key="1">
    <citation type="submission" date="2019-10" db="EMBL/GenBank/DDBJ databases">
        <authorList>
            <consortium name="DOE Joint Genome Institute"/>
            <person name="Kuo A."/>
            <person name="Miyauchi S."/>
            <person name="Kiss E."/>
            <person name="Drula E."/>
            <person name="Kohler A."/>
            <person name="Sanchez-Garcia M."/>
            <person name="Andreopoulos B."/>
            <person name="Barry K.W."/>
            <person name="Bonito G."/>
            <person name="Buee M."/>
            <person name="Carver A."/>
            <person name="Chen C."/>
            <person name="Cichocki N."/>
            <person name="Clum A."/>
            <person name="Culley D."/>
            <person name="Crous P.W."/>
            <person name="Fauchery L."/>
            <person name="Girlanda M."/>
            <person name="Hayes R."/>
            <person name="Keri Z."/>
            <person name="LaButti K."/>
            <person name="Lipzen A."/>
            <person name="Lombard V."/>
            <person name="Magnuson J."/>
            <person name="Maillard F."/>
            <person name="Morin E."/>
            <person name="Murat C."/>
            <person name="Nolan M."/>
            <person name="Ohm R."/>
            <person name="Pangilinan J."/>
            <person name="Pereira M."/>
            <person name="Perotto S."/>
            <person name="Peter M."/>
            <person name="Riley R."/>
            <person name="Sitrit Y."/>
            <person name="Stielow B."/>
            <person name="Szollosi G."/>
            <person name="Zifcakova L."/>
            <person name="Stursova M."/>
            <person name="Spatafora J.W."/>
            <person name="Tedersoo L."/>
            <person name="Vaario L.-M."/>
            <person name="Yamada A."/>
            <person name="Yan M."/>
            <person name="Wang P."/>
            <person name="Xu J."/>
            <person name="Bruns T."/>
            <person name="Baldrian P."/>
            <person name="Vilgalys R."/>
            <person name="Henrissat B."/>
            <person name="Grigoriev I.V."/>
            <person name="Hibbett D."/>
            <person name="Nagy L.G."/>
            <person name="Martin F.M."/>
        </authorList>
    </citation>
    <scope>NUCLEOTIDE SEQUENCE</scope>
    <source>
        <strain evidence="2">Prilba</strain>
    </source>
</reference>
<dbReference type="Proteomes" id="UP000759537">
    <property type="component" value="Unassembled WGS sequence"/>
</dbReference>
<name>A0A9P5MSS8_9AGAM</name>
<reference evidence="2" key="2">
    <citation type="journal article" date="2020" name="Nat. Commun.">
        <title>Large-scale genome sequencing of mycorrhizal fungi provides insights into the early evolution of symbiotic traits.</title>
        <authorList>
            <person name="Miyauchi S."/>
            <person name="Kiss E."/>
            <person name="Kuo A."/>
            <person name="Drula E."/>
            <person name="Kohler A."/>
            <person name="Sanchez-Garcia M."/>
            <person name="Morin E."/>
            <person name="Andreopoulos B."/>
            <person name="Barry K.W."/>
            <person name="Bonito G."/>
            <person name="Buee M."/>
            <person name="Carver A."/>
            <person name="Chen C."/>
            <person name="Cichocki N."/>
            <person name="Clum A."/>
            <person name="Culley D."/>
            <person name="Crous P.W."/>
            <person name="Fauchery L."/>
            <person name="Girlanda M."/>
            <person name="Hayes R.D."/>
            <person name="Keri Z."/>
            <person name="LaButti K."/>
            <person name="Lipzen A."/>
            <person name="Lombard V."/>
            <person name="Magnuson J."/>
            <person name="Maillard F."/>
            <person name="Murat C."/>
            <person name="Nolan M."/>
            <person name="Ohm R.A."/>
            <person name="Pangilinan J."/>
            <person name="Pereira M.F."/>
            <person name="Perotto S."/>
            <person name="Peter M."/>
            <person name="Pfister S."/>
            <person name="Riley R."/>
            <person name="Sitrit Y."/>
            <person name="Stielow J.B."/>
            <person name="Szollosi G."/>
            <person name="Zifcakova L."/>
            <person name="Stursova M."/>
            <person name="Spatafora J.W."/>
            <person name="Tedersoo L."/>
            <person name="Vaario L.M."/>
            <person name="Yamada A."/>
            <person name="Yan M."/>
            <person name="Wang P."/>
            <person name="Xu J."/>
            <person name="Bruns T."/>
            <person name="Baldrian P."/>
            <person name="Vilgalys R."/>
            <person name="Dunand C."/>
            <person name="Henrissat B."/>
            <person name="Grigoriev I.V."/>
            <person name="Hibbett D."/>
            <person name="Nagy L.G."/>
            <person name="Martin F.M."/>
        </authorList>
    </citation>
    <scope>NUCLEOTIDE SEQUENCE</scope>
    <source>
        <strain evidence="2">Prilba</strain>
    </source>
</reference>
<evidence type="ECO:0000256" key="1">
    <source>
        <dbReference type="SAM" id="MobiDB-lite"/>
    </source>
</evidence>
<dbReference type="AlphaFoldDB" id="A0A9P5MSS8"/>
<feature type="region of interest" description="Disordered" evidence="1">
    <location>
        <begin position="1146"/>
        <end position="1170"/>
    </location>
</feature>
<organism evidence="2 3">
    <name type="scientific">Russula ochroleuca</name>
    <dbReference type="NCBI Taxonomy" id="152965"/>
    <lineage>
        <taxon>Eukaryota</taxon>
        <taxon>Fungi</taxon>
        <taxon>Dikarya</taxon>
        <taxon>Basidiomycota</taxon>
        <taxon>Agaricomycotina</taxon>
        <taxon>Agaricomycetes</taxon>
        <taxon>Russulales</taxon>
        <taxon>Russulaceae</taxon>
        <taxon>Russula</taxon>
    </lineage>
</organism>